<keyword evidence="9 12" id="KW-0472">Membrane</keyword>
<feature type="transmembrane region" description="Helical" evidence="12">
    <location>
        <begin position="5"/>
        <end position="23"/>
    </location>
</feature>
<feature type="transmembrane region" description="Helical" evidence="12">
    <location>
        <begin position="116"/>
        <end position="136"/>
    </location>
</feature>
<comment type="function">
    <text evidence="12">Catalyzes the dephosphorylation of undecaprenyl diphosphate (UPP).</text>
</comment>
<organism evidence="13">
    <name type="scientific">Halobacterium sp. NMX12-1</name>
    <dbReference type="NCBI Taxonomy" id="3166650"/>
    <lineage>
        <taxon>Archaea</taxon>
        <taxon>Methanobacteriati</taxon>
        <taxon>Methanobacteriota</taxon>
        <taxon>Stenosarchaea group</taxon>
        <taxon>Halobacteria</taxon>
        <taxon>Halobacteriales</taxon>
        <taxon>Halobacteriaceae</taxon>
        <taxon>Halobacterium</taxon>
    </lineage>
</organism>
<evidence type="ECO:0000256" key="8">
    <source>
        <dbReference type="ARBA" id="ARBA00022989"/>
    </source>
</evidence>
<dbReference type="KEGG" id="hanx:ABSL23_05780"/>
<dbReference type="RefSeq" id="WP_353635024.1">
    <property type="nucleotide sequence ID" value="NZ_CP159204.1"/>
</dbReference>
<evidence type="ECO:0000313" key="13">
    <source>
        <dbReference type="EMBL" id="XCF17519.1"/>
    </source>
</evidence>
<comment type="similarity">
    <text evidence="2 12">Belongs to the UppP family.</text>
</comment>
<dbReference type="InterPro" id="IPR003824">
    <property type="entry name" value="UppP"/>
</dbReference>
<dbReference type="EMBL" id="CP159204">
    <property type="protein sequence ID" value="XCF17519.1"/>
    <property type="molecule type" value="Genomic_DNA"/>
</dbReference>
<keyword evidence="8 12" id="KW-1133">Transmembrane helix</keyword>
<accession>A0AAU8CFI7</accession>
<evidence type="ECO:0000256" key="7">
    <source>
        <dbReference type="ARBA" id="ARBA00022801"/>
    </source>
</evidence>
<comment type="catalytic activity">
    <reaction evidence="11 12">
        <text>di-trans,octa-cis-undecaprenyl diphosphate + H2O = di-trans,octa-cis-undecaprenyl phosphate + phosphate + H(+)</text>
        <dbReference type="Rhea" id="RHEA:28094"/>
        <dbReference type="ChEBI" id="CHEBI:15377"/>
        <dbReference type="ChEBI" id="CHEBI:15378"/>
        <dbReference type="ChEBI" id="CHEBI:43474"/>
        <dbReference type="ChEBI" id="CHEBI:58405"/>
        <dbReference type="ChEBI" id="CHEBI:60392"/>
        <dbReference type="EC" id="3.6.1.27"/>
    </reaction>
</comment>
<evidence type="ECO:0000256" key="6">
    <source>
        <dbReference type="ARBA" id="ARBA00022692"/>
    </source>
</evidence>
<feature type="transmembrane region" description="Helical" evidence="12">
    <location>
        <begin position="218"/>
        <end position="239"/>
    </location>
</feature>
<evidence type="ECO:0000256" key="2">
    <source>
        <dbReference type="ARBA" id="ARBA00010621"/>
    </source>
</evidence>
<name>A0AAU8CFI7_9EURY</name>
<dbReference type="PANTHER" id="PTHR30622:SF2">
    <property type="entry name" value="UNDECAPRENYL-DIPHOSPHATASE"/>
    <property type="match status" value="1"/>
</dbReference>
<keyword evidence="6 12" id="KW-0812">Transmembrane</keyword>
<comment type="subcellular location">
    <subcellularLocation>
        <location evidence="1 12">Cell membrane</location>
        <topology evidence="1 12">Multi-pass membrane protein</topology>
    </subcellularLocation>
</comment>
<gene>
    <name evidence="12" type="primary">uppP</name>
    <name evidence="13" type="ORF">ABSL23_05780</name>
</gene>
<feature type="transmembrane region" description="Helical" evidence="12">
    <location>
        <begin position="43"/>
        <end position="64"/>
    </location>
</feature>
<dbReference type="GeneID" id="91108639"/>
<sequence length="270" mass="27450">MARSLLVAIVVGVLQGIFEWLPISSEGNITVALSWLGENPEQAVAFALFLHLGTALSATLYYRAEIREELALLRTWRPRHATGETHASTTFLGVATLVSGVVGLASYAVLEEVVSALTGGMVVVVIGVLLVATGAFQRLSTAVDRTPTTQPGLVDGVLVGVAQGVAILPGVSRSGSTTGVLLLRGHEGPASFRLSFLLSIPAAVGGGLLAALDTGLGGVTFGSGAAAIASAAIVGYLTIDALMRVVERVPFWGVCVGLGAVAIVGGVLVL</sequence>
<feature type="transmembrane region" description="Helical" evidence="12">
    <location>
        <begin position="194"/>
        <end position="212"/>
    </location>
</feature>
<dbReference type="GO" id="GO:0005886">
    <property type="term" value="C:plasma membrane"/>
    <property type="evidence" value="ECO:0007669"/>
    <property type="project" value="UniProtKB-SubCell"/>
</dbReference>
<evidence type="ECO:0000256" key="11">
    <source>
        <dbReference type="ARBA" id="ARBA00047594"/>
    </source>
</evidence>
<evidence type="ECO:0000256" key="1">
    <source>
        <dbReference type="ARBA" id="ARBA00004651"/>
    </source>
</evidence>
<evidence type="ECO:0000256" key="10">
    <source>
        <dbReference type="ARBA" id="ARBA00032707"/>
    </source>
</evidence>
<protein>
    <recommendedName>
        <fullName evidence="4 12">Undecaprenyl-diphosphatase</fullName>
        <ecNumber evidence="3 12">3.6.1.27</ecNumber>
    </recommendedName>
    <alternativeName>
        <fullName evidence="10 12">Undecaprenyl pyrophosphate phosphatase</fullName>
    </alternativeName>
</protein>
<dbReference type="GO" id="GO:0050380">
    <property type="term" value="F:undecaprenyl-diphosphatase activity"/>
    <property type="evidence" value="ECO:0007669"/>
    <property type="project" value="UniProtKB-UniRule"/>
</dbReference>
<dbReference type="HAMAP" id="MF_01006">
    <property type="entry name" value="Undec_diphosphatase"/>
    <property type="match status" value="1"/>
</dbReference>
<dbReference type="Pfam" id="PF02673">
    <property type="entry name" value="BacA"/>
    <property type="match status" value="1"/>
</dbReference>
<evidence type="ECO:0000256" key="9">
    <source>
        <dbReference type="ARBA" id="ARBA00023136"/>
    </source>
</evidence>
<evidence type="ECO:0000256" key="3">
    <source>
        <dbReference type="ARBA" id="ARBA00012374"/>
    </source>
</evidence>
<keyword evidence="7 12" id="KW-0378">Hydrolase</keyword>
<reference evidence="13" key="1">
    <citation type="submission" date="2024-06" db="EMBL/GenBank/DDBJ databases">
        <title>Genome Sequence of an extremely halophilic archaeon isolated from Permian era halite, Salado Formation, Carlsbad, New Mexico: Halobacterium sp. strain NMX12-1.</title>
        <authorList>
            <person name="Sotoa L."/>
            <person name="DasSarma P."/>
            <person name="Anton B.P."/>
            <person name="Vincze T."/>
            <person name="Verma I."/>
            <person name="Eralp B."/>
            <person name="Powers D.W."/>
            <person name="Dozier B.L."/>
            <person name="Roberts R.J."/>
            <person name="DasSarma S."/>
        </authorList>
    </citation>
    <scope>NUCLEOTIDE SEQUENCE</scope>
    <source>
        <strain evidence="13">NMX12-1</strain>
    </source>
</reference>
<dbReference type="AlphaFoldDB" id="A0AAU8CFI7"/>
<proteinExistence type="inferred from homology"/>
<dbReference type="EC" id="3.6.1.27" evidence="3 12"/>
<feature type="transmembrane region" description="Helical" evidence="12">
    <location>
        <begin position="85"/>
        <end position="110"/>
    </location>
</feature>
<feature type="transmembrane region" description="Helical" evidence="12">
    <location>
        <begin position="251"/>
        <end position="269"/>
    </location>
</feature>
<evidence type="ECO:0000256" key="4">
    <source>
        <dbReference type="ARBA" id="ARBA00021581"/>
    </source>
</evidence>
<dbReference type="PANTHER" id="PTHR30622">
    <property type="entry name" value="UNDECAPRENYL-DIPHOSPHATASE"/>
    <property type="match status" value="1"/>
</dbReference>
<evidence type="ECO:0000256" key="12">
    <source>
        <dbReference type="HAMAP-Rule" id="MF_01006"/>
    </source>
</evidence>
<keyword evidence="5 12" id="KW-1003">Cell membrane</keyword>
<evidence type="ECO:0000256" key="5">
    <source>
        <dbReference type="ARBA" id="ARBA00022475"/>
    </source>
</evidence>